<protein>
    <submittedName>
        <fullName evidence="1">Uncharacterized protein</fullName>
    </submittedName>
</protein>
<gene>
    <name evidence="1" type="ORF">MFUM_1021</name>
</gene>
<accession>A0ABM9ICJ5</accession>
<evidence type="ECO:0000313" key="1">
    <source>
        <dbReference type="EMBL" id="CAI9085392.1"/>
    </source>
</evidence>
<proteinExistence type="predicted"/>
<dbReference type="RefSeq" id="WP_045086666.1">
    <property type="nucleotide sequence ID" value="NZ_JAHXRZ010000016.1"/>
</dbReference>
<dbReference type="EMBL" id="OX458932">
    <property type="protein sequence ID" value="CAI9085392.1"/>
    <property type="molecule type" value="Genomic_DNA"/>
</dbReference>
<evidence type="ECO:0000313" key="2">
    <source>
        <dbReference type="Proteomes" id="UP001161497"/>
    </source>
</evidence>
<organism evidence="1 2">
    <name type="scientific">Candidatus Methylacidiphilum fumarolicum</name>
    <dbReference type="NCBI Taxonomy" id="591154"/>
    <lineage>
        <taxon>Bacteria</taxon>
        <taxon>Pseudomonadati</taxon>
        <taxon>Verrucomicrobiota</taxon>
        <taxon>Methylacidiphilae</taxon>
        <taxon>Methylacidiphilales</taxon>
        <taxon>Methylacidiphilaceae</taxon>
        <taxon>Methylacidiphilum (ex Ratnadevi et al. 2023)</taxon>
    </lineage>
</organism>
<sequence>MKPRINQREKWREEEKRFAYWQVTSPRRIASVWQQRELAASKFSITMQRQKSHSFQDPQRLARGS</sequence>
<reference evidence="1" key="1">
    <citation type="submission" date="2023-03" db="EMBL/GenBank/DDBJ databases">
        <authorList>
            <person name="Cremers G."/>
            <person name="Picone N."/>
        </authorList>
    </citation>
    <scope>NUCLEOTIDE SEQUENCE</scope>
    <source>
        <strain evidence="1">Sample_alias</strain>
    </source>
</reference>
<name>A0ABM9ICJ5_9BACT</name>
<keyword evidence="2" id="KW-1185">Reference proteome</keyword>
<dbReference type="Proteomes" id="UP001161497">
    <property type="component" value="Chromosome"/>
</dbReference>